<comment type="caution">
    <text evidence="1">The sequence shown here is derived from an EMBL/GenBank/DDBJ whole genome shotgun (WGS) entry which is preliminary data.</text>
</comment>
<gene>
    <name evidence="1" type="ORF">GE061_005147</name>
</gene>
<protein>
    <submittedName>
        <fullName evidence="1">Uncharacterized protein</fullName>
    </submittedName>
</protein>
<dbReference type="AlphaFoldDB" id="A0A6A4IVY0"/>
<dbReference type="PANTHER" id="PTHR36299:SF3">
    <property type="entry name" value="FI03431P"/>
    <property type="match status" value="1"/>
</dbReference>
<sequence length="265" mass="29138">MIRSTSDFCPDQILIHDLLRESCEDKMKSAQMICLFLGFVAFIAASPVEDISWEQPDNVAEDPDWVPAEIDESDDTWGDDEFVNPADYADEDERGIFSNSKGKNRCSCISGNSCGCCASPRIPIVGKIPACLNVTINPKEQNMVLNVEVKGKTLVNKQFSTAKTERICDRVPESLGVKSIKVCLNTDTTELADNSGIQSCLKIDVLKDEKIYGKIQFACAQFKDGQLSLNDAGDVKAKDFFKISSGNPIKGILNLLGLREPSKKD</sequence>
<proteinExistence type="predicted"/>
<dbReference type="EMBL" id="WIXP02000013">
    <property type="protein sequence ID" value="KAF6200703.1"/>
    <property type="molecule type" value="Genomic_DNA"/>
</dbReference>
<name>A0A6A4IVY0_APOLU</name>
<organism evidence="1 2">
    <name type="scientific">Apolygus lucorum</name>
    <name type="common">Small green plant bug</name>
    <name type="synonym">Lygocoris lucorum</name>
    <dbReference type="NCBI Taxonomy" id="248454"/>
    <lineage>
        <taxon>Eukaryota</taxon>
        <taxon>Metazoa</taxon>
        <taxon>Ecdysozoa</taxon>
        <taxon>Arthropoda</taxon>
        <taxon>Hexapoda</taxon>
        <taxon>Insecta</taxon>
        <taxon>Pterygota</taxon>
        <taxon>Neoptera</taxon>
        <taxon>Paraneoptera</taxon>
        <taxon>Hemiptera</taxon>
        <taxon>Heteroptera</taxon>
        <taxon>Panheteroptera</taxon>
        <taxon>Cimicomorpha</taxon>
        <taxon>Miridae</taxon>
        <taxon>Mirini</taxon>
        <taxon>Apolygus</taxon>
    </lineage>
</organism>
<dbReference type="OrthoDB" id="6608427at2759"/>
<accession>A0A6A4IVY0</accession>
<dbReference type="PANTHER" id="PTHR36299">
    <property type="entry name" value="AGAP008005-PA"/>
    <property type="match status" value="1"/>
</dbReference>
<keyword evidence="2" id="KW-1185">Reference proteome</keyword>
<dbReference type="Proteomes" id="UP000466442">
    <property type="component" value="Unassembled WGS sequence"/>
</dbReference>
<reference evidence="1" key="1">
    <citation type="journal article" date="2021" name="Mol. Ecol. Resour.">
        <title>Apolygus lucorum genome provides insights into omnivorousness and mesophyll feeding.</title>
        <authorList>
            <person name="Liu Y."/>
            <person name="Liu H."/>
            <person name="Wang H."/>
            <person name="Huang T."/>
            <person name="Liu B."/>
            <person name="Yang B."/>
            <person name="Yin L."/>
            <person name="Li B."/>
            <person name="Zhang Y."/>
            <person name="Zhang S."/>
            <person name="Jiang F."/>
            <person name="Zhang X."/>
            <person name="Ren Y."/>
            <person name="Wang B."/>
            <person name="Wang S."/>
            <person name="Lu Y."/>
            <person name="Wu K."/>
            <person name="Fan W."/>
            <person name="Wang G."/>
        </authorList>
    </citation>
    <scope>NUCLEOTIDE SEQUENCE</scope>
    <source>
        <strain evidence="1">12Hb</strain>
    </source>
</reference>
<evidence type="ECO:0000313" key="2">
    <source>
        <dbReference type="Proteomes" id="UP000466442"/>
    </source>
</evidence>
<dbReference type="InterPro" id="IPR031941">
    <property type="entry name" value="DUF4773"/>
</dbReference>
<dbReference type="Pfam" id="PF15998">
    <property type="entry name" value="DUF4773"/>
    <property type="match status" value="1"/>
</dbReference>
<evidence type="ECO:0000313" key="1">
    <source>
        <dbReference type="EMBL" id="KAF6200703.1"/>
    </source>
</evidence>